<reference evidence="2 3" key="1">
    <citation type="submission" date="2018-08" db="EMBL/GenBank/DDBJ databases">
        <title>A genome reference for cultivated species of the human gut microbiota.</title>
        <authorList>
            <person name="Zou Y."/>
            <person name="Xue W."/>
            <person name="Luo G."/>
        </authorList>
    </citation>
    <scope>NUCLEOTIDE SEQUENCE [LARGE SCALE GENOMIC DNA]</scope>
    <source>
        <strain evidence="2 3">TF05-5AC</strain>
    </source>
</reference>
<dbReference type="Pfam" id="PF17389">
    <property type="entry name" value="Bac_rhamnosid6H"/>
    <property type="match status" value="1"/>
</dbReference>
<dbReference type="InterPro" id="IPR008979">
    <property type="entry name" value="Galactose-bd-like_sf"/>
</dbReference>
<dbReference type="PANTHER" id="PTHR34987:SF2">
    <property type="entry name" value="B, PUTATIVE (AFU_ORTHOLOGUE AFUA_7G05040)-RELATED"/>
    <property type="match status" value="1"/>
</dbReference>
<dbReference type="AlphaFoldDB" id="A0A3E3I7K2"/>
<dbReference type="InterPro" id="IPR008928">
    <property type="entry name" value="6-hairpin_glycosidase_sf"/>
</dbReference>
<evidence type="ECO:0000259" key="1">
    <source>
        <dbReference type="Pfam" id="PF17389"/>
    </source>
</evidence>
<organism evidence="2 3">
    <name type="scientific">Eisenbergiella massiliensis</name>
    <dbReference type="NCBI Taxonomy" id="1720294"/>
    <lineage>
        <taxon>Bacteria</taxon>
        <taxon>Bacillati</taxon>
        <taxon>Bacillota</taxon>
        <taxon>Clostridia</taxon>
        <taxon>Lachnospirales</taxon>
        <taxon>Lachnospiraceae</taxon>
        <taxon>Eisenbergiella</taxon>
    </lineage>
</organism>
<dbReference type="SUPFAM" id="SSF48208">
    <property type="entry name" value="Six-hairpin glycosidases"/>
    <property type="match status" value="1"/>
</dbReference>
<evidence type="ECO:0000313" key="3">
    <source>
        <dbReference type="Proteomes" id="UP000260812"/>
    </source>
</evidence>
<proteinExistence type="predicted"/>
<name>A0A3E3I7K2_9FIRM</name>
<dbReference type="PANTHER" id="PTHR34987">
    <property type="entry name" value="C, PUTATIVE (AFU_ORTHOLOGUE AFUA_3G02880)-RELATED"/>
    <property type="match status" value="1"/>
</dbReference>
<gene>
    <name evidence="2" type="ORF">DXC51_07270</name>
</gene>
<accession>A0A3E3I7K2</accession>
<sequence>MAINEREGLFSPCSEWIWLCGAPECNCYGQFQRSFRPAQAQGRVKLHISAEGQYAAFVNGQYISSAQYADFPDYKAVQTPDITPFLHRGENLLEIRVWYPGRDSSVCRREPPGLRFEIRQGNVLLCGSGGSCRARLLPGYIQGEVENITPQLGMTFRCHTPEPVLWEKAAVVQKEARLVKRPVKELLVKDCRKARIMTQGVFRMEAEGSIGERLQRAGLYYRELSGLAYNPGEYGRELPRPSGLHLKTEEKDGLFLALDLERMTSGYLALDITTPVPAEIEIGFGEHLQDLRVRTSVGARSFAAAYASGPERSRFVHYFRRLGCRYLQLFIHCREAVIYEAGLLEVQYPVDEAPVFACGSLLHTKIYETAKRTLHLCMHEHYEDCPWREQALYGFDSRNQMLCGYYAFGEFDYARENLRLLALSQREDGLLELCAPARVPVNIPSFSLAFIIALEEYCRYSGDLAFGEEMLETADKILDSLRGHIHNGTAFCYQEPGYWNFYEWNELLDGQPMEHESPAPPSADAGLQLFGLLALQRMAALYGYLGRDAGALIQECRALAEGLEAFWDEENGAYASFLRDNQRLQYAELIQALALYTKACPAQRRADLRQGLYEGRWLAATLSHSIFKYEALLEAPDIYGESVFGQIAERWGSMLFSGATAFWETDQGPEAFDGAGSLCHGWSGIPVYLYGAYLLGVKPEKPGRWRQEKRVDCGVRRVSGILKSPQGYMEFGIKRK</sequence>
<dbReference type="InterPro" id="IPR012341">
    <property type="entry name" value="6hp_glycosidase-like_sf"/>
</dbReference>
<dbReference type="GeneID" id="97986684"/>
<dbReference type="Gene3D" id="1.50.10.10">
    <property type="match status" value="1"/>
</dbReference>
<dbReference type="RefSeq" id="WP_117544190.1">
    <property type="nucleotide sequence ID" value="NZ_JBKUNB010000018.1"/>
</dbReference>
<comment type="caution">
    <text evidence="2">The sequence shown here is derived from an EMBL/GenBank/DDBJ whole genome shotgun (WGS) entry which is preliminary data.</text>
</comment>
<dbReference type="Proteomes" id="UP000260812">
    <property type="component" value="Unassembled WGS sequence"/>
</dbReference>
<dbReference type="EMBL" id="QVLV01000004">
    <property type="protein sequence ID" value="RGE62403.1"/>
    <property type="molecule type" value="Genomic_DNA"/>
</dbReference>
<feature type="domain" description="Alpha-L-rhamnosidase six-hairpin glycosidase" evidence="1">
    <location>
        <begin position="353"/>
        <end position="527"/>
    </location>
</feature>
<dbReference type="InterPro" id="IPR035396">
    <property type="entry name" value="Bac_rhamnosid6H"/>
</dbReference>
<dbReference type="Gene3D" id="2.60.420.10">
    <property type="entry name" value="Maltose phosphorylase, domain 3"/>
    <property type="match status" value="1"/>
</dbReference>
<keyword evidence="3" id="KW-1185">Reference proteome</keyword>
<evidence type="ECO:0000313" key="2">
    <source>
        <dbReference type="EMBL" id="RGE62403.1"/>
    </source>
</evidence>
<protein>
    <recommendedName>
        <fullName evidence="1">Alpha-L-rhamnosidase six-hairpin glycosidase domain-containing protein</fullName>
    </recommendedName>
</protein>
<dbReference type="Gene3D" id="2.60.120.260">
    <property type="entry name" value="Galactose-binding domain-like"/>
    <property type="match status" value="2"/>
</dbReference>
<dbReference type="GO" id="GO:0005975">
    <property type="term" value="P:carbohydrate metabolic process"/>
    <property type="evidence" value="ECO:0007669"/>
    <property type="project" value="InterPro"/>
</dbReference>
<dbReference type="SUPFAM" id="SSF49785">
    <property type="entry name" value="Galactose-binding domain-like"/>
    <property type="match status" value="1"/>
</dbReference>